<accession>A0ABQ5A1R9</accession>
<keyword evidence="3" id="KW-1185">Reference proteome</keyword>
<protein>
    <submittedName>
        <fullName evidence="2">Reverse transcriptase domain-containing protein</fullName>
    </submittedName>
</protein>
<feature type="domain" description="Integrase catalytic" evidence="1">
    <location>
        <begin position="563"/>
        <end position="704"/>
    </location>
</feature>
<organism evidence="2 3">
    <name type="scientific">Tanacetum coccineum</name>
    <dbReference type="NCBI Taxonomy" id="301880"/>
    <lineage>
        <taxon>Eukaryota</taxon>
        <taxon>Viridiplantae</taxon>
        <taxon>Streptophyta</taxon>
        <taxon>Embryophyta</taxon>
        <taxon>Tracheophyta</taxon>
        <taxon>Spermatophyta</taxon>
        <taxon>Magnoliopsida</taxon>
        <taxon>eudicotyledons</taxon>
        <taxon>Gunneridae</taxon>
        <taxon>Pentapetalae</taxon>
        <taxon>asterids</taxon>
        <taxon>campanulids</taxon>
        <taxon>Asterales</taxon>
        <taxon>Asteraceae</taxon>
        <taxon>Asteroideae</taxon>
        <taxon>Anthemideae</taxon>
        <taxon>Anthemidinae</taxon>
        <taxon>Tanacetum</taxon>
    </lineage>
</organism>
<dbReference type="InterPro" id="IPR036397">
    <property type="entry name" value="RNaseH_sf"/>
</dbReference>
<name>A0ABQ5A1R9_9ASTR</name>
<evidence type="ECO:0000313" key="2">
    <source>
        <dbReference type="EMBL" id="GJS96540.1"/>
    </source>
</evidence>
<feature type="domain" description="Integrase catalytic" evidence="1">
    <location>
        <begin position="1"/>
        <end position="89"/>
    </location>
</feature>
<dbReference type="PANTHER" id="PTHR47266">
    <property type="entry name" value="ENDONUCLEASE-RELATED"/>
    <property type="match status" value="1"/>
</dbReference>
<keyword evidence="2" id="KW-0548">Nucleotidyltransferase</keyword>
<reference evidence="2" key="1">
    <citation type="journal article" date="2022" name="Int. J. Mol. Sci.">
        <title>Draft Genome of Tanacetum Coccineum: Genomic Comparison of Closely Related Tanacetum-Family Plants.</title>
        <authorList>
            <person name="Yamashiro T."/>
            <person name="Shiraishi A."/>
            <person name="Nakayama K."/>
            <person name="Satake H."/>
        </authorList>
    </citation>
    <scope>NUCLEOTIDE SEQUENCE</scope>
</reference>
<dbReference type="Proteomes" id="UP001151760">
    <property type="component" value="Unassembled WGS sequence"/>
</dbReference>
<sequence>MFNKRIVRLHGTPSAIVSDRDPRFTSRFWKGLQKAWGTRLKFSTAFHPETDGQSERTIQTLEDMLRSWQSILVYIGPLENLIAVGEVSYRLAYLPQLSHVHNEFHVSLCVRESWRNKMIPCVKILWRIIPERNYFGAEESIRTSYPHLLHDLGYVYFQQYTNTPSWNLPTSSYDDEYSFATQEYLKTCSIAITPVLSTEEPVNSLSMGDEHLDTIPKTESDEFIKSSVEILVPILSESEGVPEMCDVPFHDNSPPLDISKDQFEDFSESNDVSTSSDDDSFSIENIEYVEASPPDSELVSLEVVGIVDPEVERIDDDILLTIKDDILREKLLNVNLLIAKIDALRDNPTPSSDIVIKSTSTFSNLFLEETNTFDNSIPESETFRFNLEEISSGSPTTHSELSLPDFKAFYVDNDHFKEKSSGFNHYSNVDLLNMIRLSVIFRIISFLLPIGVTFIPLKTLGSIALKDDSTPWFADFANYHAGNFLIKGMSSQQKRKFFKDVKYYFWDDPFLFKICADQVIRRCVSGQEAFDILKACYSGPTGGHYGVNYTAKKILDSGKISKRDEMPQNSIQVCEIFDMWGIDFMGPFPSSRGNKYILVAVNYLSKWVEEKALPTNNARVVCKFLKSLFSRFGTPRAIISDRGTHFCNDQFIKVMLKYGFTHHLSTAYHPQTSGQVEVSNRGLKRILEILERPRRKSCILDRIY</sequence>
<keyword evidence="2" id="KW-0808">Transferase</keyword>
<dbReference type="SUPFAM" id="SSF53098">
    <property type="entry name" value="Ribonuclease H-like"/>
    <property type="match status" value="2"/>
</dbReference>
<dbReference type="InterPro" id="IPR052160">
    <property type="entry name" value="Gypsy_RT_Integrase-like"/>
</dbReference>
<proteinExistence type="predicted"/>
<evidence type="ECO:0000313" key="3">
    <source>
        <dbReference type="Proteomes" id="UP001151760"/>
    </source>
</evidence>
<gene>
    <name evidence="2" type="ORF">Tco_0803508</name>
</gene>
<dbReference type="Pfam" id="PF00665">
    <property type="entry name" value="rve"/>
    <property type="match status" value="1"/>
</dbReference>
<dbReference type="GO" id="GO:0003964">
    <property type="term" value="F:RNA-directed DNA polymerase activity"/>
    <property type="evidence" value="ECO:0007669"/>
    <property type="project" value="UniProtKB-KW"/>
</dbReference>
<dbReference type="EMBL" id="BQNB010011894">
    <property type="protein sequence ID" value="GJS96540.1"/>
    <property type="molecule type" value="Genomic_DNA"/>
</dbReference>
<dbReference type="InterPro" id="IPR001584">
    <property type="entry name" value="Integrase_cat-core"/>
</dbReference>
<reference evidence="2" key="2">
    <citation type="submission" date="2022-01" db="EMBL/GenBank/DDBJ databases">
        <authorList>
            <person name="Yamashiro T."/>
            <person name="Shiraishi A."/>
            <person name="Satake H."/>
            <person name="Nakayama K."/>
        </authorList>
    </citation>
    <scope>NUCLEOTIDE SEQUENCE</scope>
</reference>
<dbReference type="Gene3D" id="3.30.420.10">
    <property type="entry name" value="Ribonuclease H-like superfamily/Ribonuclease H"/>
    <property type="match status" value="2"/>
</dbReference>
<keyword evidence="2" id="KW-0695">RNA-directed DNA polymerase</keyword>
<dbReference type="InterPro" id="IPR012337">
    <property type="entry name" value="RNaseH-like_sf"/>
</dbReference>
<comment type="caution">
    <text evidence="2">The sequence shown here is derived from an EMBL/GenBank/DDBJ whole genome shotgun (WGS) entry which is preliminary data.</text>
</comment>
<evidence type="ECO:0000259" key="1">
    <source>
        <dbReference type="PROSITE" id="PS50994"/>
    </source>
</evidence>
<dbReference type="PROSITE" id="PS50994">
    <property type="entry name" value="INTEGRASE"/>
    <property type="match status" value="2"/>
</dbReference>